<dbReference type="Proteomes" id="UP000006073">
    <property type="component" value="Unassembled WGS sequence"/>
</dbReference>
<dbReference type="UniPathway" id="UPA00051">
    <property type="reaction ID" value="UER00074"/>
</dbReference>
<comment type="subcellular location">
    <subcellularLocation>
        <location evidence="2">Cytoplasm</location>
    </subcellularLocation>
</comment>
<organism evidence="5 6">
    <name type="scientific">Indibacter alkaliphilus (strain CCUG 57479 / KCTC 22604 / LW1)</name>
    <dbReference type="NCBI Taxonomy" id="1189612"/>
    <lineage>
        <taxon>Bacteria</taxon>
        <taxon>Pseudomonadati</taxon>
        <taxon>Bacteroidota</taxon>
        <taxon>Cytophagia</taxon>
        <taxon>Cytophagales</taxon>
        <taxon>Cyclobacteriaceae</taxon>
    </lineage>
</organism>
<evidence type="ECO:0000256" key="1">
    <source>
        <dbReference type="ARBA" id="ARBA00022679"/>
    </source>
</evidence>
<dbReference type="InterPro" id="IPR029058">
    <property type="entry name" value="AB_hydrolase_fold"/>
</dbReference>
<dbReference type="PANTHER" id="PTHR32268">
    <property type="entry name" value="HOMOSERINE O-ACETYLTRANSFERASE"/>
    <property type="match status" value="1"/>
</dbReference>
<evidence type="ECO:0000313" key="6">
    <source>
        <dbReference type="Proteomes" id="UP000006073"/>
    </source>
</evidence>
<comment type="caution">
    <text evidence="5">The sequence shown here is derived from an EMBL/GenBank/DDBJ whole genome shotgun (WGS) entry which is preliminary data.</text>
</comment>
<sequence length="343" mass="38715">MIIDMAQECYRHEEVLELESGEKLPGFEIAYTTQGHLTAAKDNVIWIVHALTGDANVQEWWSGIVGEDKFYDPTKHFIVCANLLGSNYGSTNPLSNNPTTGKPYYYDFPNLSTRDLAKALEHLRVHLGISSIHSLVGGSLGGQVALEWAYILKEKVKHTIILASNAKTSPWTIGFNETQRMAIEADSTWGENRPDAGKKGLEAARAIAMLSYRHPQDFDAKQKDLDEKLDGFRISSYLRYQGQKLANRFNAFSYWILSKAMDSHDIGRARGGTEKALSQIQSKILTIGVDRDLLFLKEESQFIANHVPKGSYKEISSRTGHDAFLIEYEQLQYILRSFYLEEV</sequence>
<reference evidence="5 6" key="1">
    <citation type="journal article" date="2013" name="Genome Announc.">
        <title>Draft Genome Sequence of Indibacter alkaliphilus Strain LW1T, Isolated from Lonar Lake, a Haloalkaline Lake in the Buldana District of Maharashtra, India.</title>
        <authorList>
            <person name="Singh A."/>
            <person name="Kumar Jangir P."/>
            <person name="Sharma R."/>
            <person name="Singh A."/>
            <person name="Kumar Pinnaka A."/>
            <person name="Shivaji S."/>
        </authorList>
    </citation>
    <scope>NUCLEOTIDE SEQUENCE [LARGE SCALE GENOMIC DNA]</scope>
    <source>
        <strain evidence="6">CCUG 57479 / KCTC 22604 / LW1</strain>
    </source>
</reference>
<evidence type="ECO:0000256" key="2">
    <source>
        <dbReference type="HAMAP-Rule" id="MF_00296"/>
    </source>
</evidence>
<feature type="active site" description="Nucleophile" evidence="2 3">
    <location>
        <position position="139"/>
    </location>
</feature>
<gene>
    <name evidence="2" type="primary">metXA</name>
    <name evidence="5" type="ORF">A33Q_1723</name>
</gene>
<comment type="catalytic activity">
    <reaction evidence="2">
        <text>L-homoserine + acetyl-CoA = O-acetyl-L-homoserine + CoA</text>
        <dbReference type="Rhea" id="RHEA:13701"/>
        <dbReference type="ChEBI" id="CHEBI:57287"/>
        <dbReference type="ChEBI" id="CHEBI:57288"/>
        <dbReference type="ChEBI" id="CHEBI:57476"/>
        <dbReference type="ChEBI" id="CHEBI:57716"/>
        <dbReference type="EC" id="2.3.1.31"/>
    </reaction>
</comment>
<evidence type="ECO:0000313" key="5">
    <source>
        <dbReference type="EMBL" id="EOZ97750.1"/>
    </source>
</evidence>
<dbReference type="InterPro" id="IPR000073">
    <property type="entry name" value="AB_hydrolase_1"/>
</dbReference>
<comment type="pathway">
    <text evidence="2">Amino-acid biosynthesis; L-methionine biosynthesis via de novo pathway; O-acetyl-L-homoserine from L-homoserine: step 1/1.</text>
</comment>
<name>S2DKJ3_INDAL</name>
<dbReference type="EC" id="2.3.1.31" evidence="2"/>
<dbReference type="GO" id="GO:0004414">
    <property type="term" value="F:homoserine O-acetyltransferase activity"/>
    <property type="evidence" value="ECO:0007669"/>
    <property type="project" value="UniProtKB-UniRule"/>
</dbReference>
<comment type="subunit">
    <text evidence="2">Homodimer.</text>
</comment>
<feature type="domain" description="AB hydrolase-1" evidence="4">
    <location>
        <begin position="44"/>
        <end position="326"/>
    </location>
</feature>
<accession>S2DKJ3</accession>
<comment type="caution">
    <text evidence="2">Lacks conserved residue(s) required for the propagation of feature annotation.</text>
</comment>
<comment type="function">
    <text evidence="2">Transfers an acetyl group from acetyl-CoA to L-homoserine, forming acetyl-L-homoserine.</text>
</comment>
<dbReference type="PANTHER" id="PTHR32268:SF11">
    <property type="entry name" value="HOMOSERINE O-ACETYLTRANSFERASE"/>
    <property type="match status" value="1"/>
</dbReference>
<dbReference type="Pfam" id="PF00561">
    <property type="entry name" value="Abhydrolase_1"/>
    <property type="match status" value="1"/>
</dbReference>
<keyword evidence="2" id="KW-0963">Cytoplasm</keyword>
<keyword evidence="1 2" id="KW-0808">Transferase</keyword>
<dbReference type="NCBIfam" id="TIGR01392">
    <property type="entry name" value="homoserO_Ac_trn"/>
    <property type="match status" value="1"/>
</dbReference>
<dbReference type="GO" id="GO:0005737">
    <property type="term" value="C:cytoplasm"/>
    <property type="evidence" value="ECO:0007669"/>
    <property type="project" value="UniProtKB-SubCell"/>
</dbReference>
<dbReference type="GO" id="GO:0009092">
    <property type="term" value="P:homoserine metabolic process"/>
    <property type="evidence" value="ECO:0007669"/>
    <property type="project" value="TreeGrafter"/>
</dbReference>
<dbReference type="InterPro" id="IPR008220">
    <property type="entry name" value="HAT_MetX-like"/>
</dbReference>
<protein>
    <recommendedName>
        <fullName evidence="2">Homoserine O-acetyltransferase</fullName>
        <shortName evidence="2">HAT</shortName>
        <ecNumber evidence="2">2.3.1.31</ecNumber>
    </recommendedName>
    <alternativeName>
        <fullName evidence="2">Homoserine transacetylase</fullName>
        <shortName evidence="2">HTA</shortName>
    </alternativeName>
</protein>
<dbReference type="GO" id="GO:0009086">
    <property type="term" value="P:methionine biosynthetic process"/>
    <property type="evidence" value="ECO:0007669"/>
    <property type="project" value="UniProtKB-UniRule"/>
</dbReference>
<dbReference type="EMBL" id="ALWO02000028">
    <property type="protein sequence ID" value="EOZ97750.1"/>
    <property type="molecule type" value="Genomic_DNA"/>
</dbReference>
<dbReference type="AlphaFoldDB" id="S2DKJ3"/>
<dbReference type="HAMAP" id="MF_00296">
    <property type="entry name" value="MetX_acyltransf"/>
    <property type="match status" value="1"/>
</dbReference>
<evidence type="ECO:0000259" key="4">
    <source>
        <dbReference type="Pfam" id="PF00561"/>
    </source>
</evidence>
<keyword evidence="2 5" id="KW-0012">Acyltransferase</keyword>
<dbReference type="STRING" id="1189612.A33Q_1723"/>
<feature type="active site" evidence="2 3">
    <location>
        <position position="321"/>
    </location>
</feature>
<dbReference type="eggNOG" id="COG2021">
    <property type="taxonomic scope" value="Bacteria"/>
</dbReference>
<keyword evidence="2" id="KW-0028">Amino-acid biosynthesis</keyword>
<feature type="active site" evidence="2 3">
    <location>
        <position position="292"/>
    </location>
</feature>
<feature type="binding site" evidence="2">
    <location>
        <position position="205"/>
    </location>
    <ligand>
        <name>substrate</name>
    </ligand>
</feature>
<dbReference type="PIRSF" id="PIRSF000443">
    <property type="entry name" value="Homoser_Ac_trans"/>
    <property type="match status" value="1"/>
</dbReference>
<dbReference type="SUPFAM" id="SSF53474">
    <property type="entry name" value="alpha/beta-Hydrolases"/>
    <property type="match status" value="1"/>
</dbReference>
<keyword evidence="2" id="KW-0486">Methionine biosynthesis</keyword>
<keyword evidence="6" id="KW-1185">Reference proteome</keyword>
<evidence type="ECO:0000256" key="3">
    <source>
        <dbReference type="PIRSR" id="PIRSR000443-1"/>
    </source>
</evidence>
<feature type="binding site" evidence="2">
    <location>
        <position position="322"/>
    </location>
    <ligand>
        <name>substrate</name>
    </ligand>
</feature>
<proteinExistence type="inferred from homology"/>
<comment type="similarity">
    <text evidence="2">Belongs to the AB hydrolase superfamily. MetX family.</text>
</comment>
<dbReference type="Gene3D" id="3.40.50.1820">
    <property type="entry name" value="alpha/beta hydrolase"/>
    <property type="match status" value="1"/>
</dbReference>